<dbReference type="CDD" id="cd00082">
    <property type="entry name" value="HisKA"/>
    <property type="match status" value="1"/>
</dbReference>
<dbReference type="PANTHER" id="PTHR43547:SF2">
    <property type="entry name" value="HYBRID SIGNAL TRANSDUCTION HISTIDINE KINASE C"/>
    <property type="match status" value="1"/>
</dbReference>
<evidence type="ECO:0000256" key="1">
    <source>
        <dbReference type="ARBA" id="ARBA00000085"/>
    </source>
</evidence>
<sequence length="376" mass="41224">MRLADFILRQSEPILAQWEAFAASLVPAAAIMEPSALRDHAPEILRAVAKDLQTAQTREAQYEKSVGRAPAPINATETAAQTHALLRARSGFNIKQLTAEYRALRASVLRLWMDDCAPDAPHLDDVIRFNEAIDQALAESVDFFSAQVEQSRNLLLGMLGHDMRSPLQAIQMTASYLEALNAGEQVSDAAGRLIRSGARMQALLDDLCDFNRTRLGLGINVIPKRVDLADVLAEELEELRAIHPDRQIELHVTGDSQGVWDGQRLQQLLGNLVLNALKYGAQDTPVRVMVTCDVTHVRIDVSNRGPAIERATLARIFDPLMRGDEQQSKDDRARNLGLGLYIASEIAKAHNGAIEARSDGTETSFSVSLPRAGEPG</sequence>
<dbReference type="SMART" id="SM00388">
    <property type="entry name" value="HisKA"/>
    <property type="match status" value="1"/>
</dbReference>
<dbReference type="InterPro" id="IPR004358">
    <property type="entry name" value="Sig_transdc_His_kin-like_C"/>
</dbReference>
<evidence type="ECO:0000256" key="2">
    <source>
        <dbReference type="ARBA" id="ARBA00012438"/>
    </source>
</evidence>
<evidence type="ECO:0000256" key="3">
    <source>
        <dbReference type="ARBA" id="ARBA00022553"/>
    </source>
</evidence>
<evidence type="ECO:0000259" key="5">
    <source>
        <dbReference type="PROSITE" id="PS50109"/>
    </source>
</evidence>
<comment type="catalytic activity">
    <reaction evidence="1">
        <text>ATP + protein L-histidine = ADP + protein N-phospho-L-histidine.</text>
        <dbReference type="EC" id="2.7.13.3"/>
    </reaction>
</comment>
<keyword evidence="3" id="KW-0597">Phosphoprotein</keyword>
<dbReference type="SMART" id="SM00387">
    <property type="entry name" value="HATPase_c"/>
    <property type="match status" value="1"/>
</dbReference>
<dbReference type="PANTHER" id="PTHR43547">
    <property type="entry name" value="TWO-COMPONENT HISTIDINE KINASE"/>
    <property type="match status" value="1"/>
</dbReference>
<dbReference type="RefSeq" id="WP_183797464.1">
    <property type="nucleotide sequence ID" value="NZ_JACIII010000004.1"/>
</dbReference>
<keyword evidence="6" id="KW-0418">Kinase</keyword>
<dbReference type="InterPro" id="IPR036890">
    <property type="entry name" value="HATPase_C_sf"/>
</dbReference>
<dbReference type="EMBL" id="JACIIK010000003">
    <property type="protein sequence ID" value="MBB6200923.1"/>
    <property type="molecule type" value="Genomic_DNA"/>
</dbReference>
<keyword evidence="6" id="KW-0808">Transferase</keyword>
<dbReference type="PRINTS" id="PR00344">
    <property type="entry name" value="BCTRLSENSOR"/>
</dbReference>
<dbReference type="InterPro" id="IPR005467">
    <property type="entry name" value="His_kinase_dom"/>
</dbReference>
<dbReference type="Pfam" id="PF02518">
    <property type="entry name" value="HATPase_c"/>
    <property type="match status" value="1"/>
</dbReference>
<name>A0AAW3UQP8_9BURK</name>
<proteinExistence type="predicted"/>
<gene>
    <name evidence="6" type="ORF">GGD69_001772</name>
</gene>
<dbReference type="GO" id="GO:0000155">
    <property type="term" value="F:phosphorelay sensor kinase activity"/>
    <property type="evidence" value="ECO:0007669"/>
    <property type="project" value="InterPro"/>
</dbReference>
<feature type="region of interest" description="Disordered" evidence="4">
    <location>
        <begin position="357"/>
        <end position="376"/>
    </location>
</feature>
<dbReference type="Proteomes" id="UP000518681">
    <property type="component" value="Unassembled WGS sequence"/>
</dbReference>
<evidence type="ECO:0000313" key="6">
    <source>
        <dbReference type="EMBL" id="MBB6200923.1"/>
    </source>
</evidence>
<dbReference type="AlphaFoldDB" id="A0AAW3UQP8"/>
<comment type="caution">
    <text evidence="6">The sequence shown here is derived from an EMBL/GenBank/DDBJ whole genome shotgun (WGS) entry which is preliminary data.</text>
</comment>
<dbReference type="PROSITE" id="PS50109">
    <property type="entry name" value="HIS_KIN"/>
    <property type="match status" value="1"/>
</dbReference>
<accession>A0AAW3UQP8</accession>
<dbReference type="EC" id="2.7.13.3" evidence="2"/>
<dbReference type="SUPFAM" id="SSF47384">
    <property type="entry name" value="Homodimeric domain of signal transducing histidine kinase"/>
    <property type="match status" value="1"/>
</dbReference>
<dbReference type="InterPro" id="IPR036097">
    <property type="entry name" value="HisK_dim/P_sf"/>
</dbReference>
<dbReference type="InterPro" id="IPR003594">
    <property type="entry name" value="HATPase_dom"/>
</dbReference>
<protein>
    <recommendedName>
        <fullName evidence="2">histidine kinase</fullName>
        <ecNumber evidence="2">2.7.13.3</ecNumber>
    </recommendedName>
</protein>
<feature type="domain" description="Histidine kinase" evidence="5">
    <location>
        <begin position="158"/>
        <end position="373"/>
    </location>
</feature>
<dbReference type="SUPFAM" id="SSF55874">
    <property type="entry name" value="ATPase domain of HSP90 chaperone/DNA topoisomerase II/histidine kinase"/>
    <property type="match status" value="1"/>
</dbReference>
<dbReference type="InterPro" id="IPR003661">
    <property type="entry name" value="HisK_dim/P_dom"/>
</dbReference>
<dbReference type="Gene3D" id="1.10.287.130">
    <property type="match status" value="1"/>
</dbReference>
<reference evidence="6 7" key="1">
    <citation type="submission" date="2020-08" db="EMBL/GenBank/DDBJ databases">
        <title>Genomic Encyclopedia of Type Strains, Phase IV (KMG-V): Genome sequencing to study the core and pangenomes of soil and plant-associated prokaryotes.</title>
        <authorList>
            <person name="Whitman W."/>
        </authorList>
    </citation>
    <scope>NUCLEOTIDE SEQUENCE [LARGE SCALE GENOMIC DNA]</scope>
    <source>
        <strain evidence="6 7">SEMIA 4013</strain>
    </source>
</reference>
<dbReference type="Gene3D" id="3.30.565.10">
    <property type="entry name" value="Histidine kinase-like ATPase, C-terminal domain"/>
    <property type="match status" value="1"/>
</dbReference>
<dbReference type="Pfam" id="PF00512">
    <property type="entry name" value="HisKA"/>
    <property type="match status" value="1"/>
</dbReference>
<evidence type="ECO:0000256" key="4">
    <source>
        <dbReference type="SAM" id="MobiDB-lite"/>
    </source>
</evidence>
<organism evidence="6 7">
    <name type="scientific">Paraburkholderia fungorum</name>
    <dbReference type="NCBI Taxonomy" id="134537"/>
    <lineage>
        <taxon>Bacteria</taxon>
        <taxon>Pseudomonadati</taxon>
        <taxon>Pseudomonadota</taxon>
        <taxon>Betaproteobacteria</taxon>
        <taxon>Burkholderiales</taxon>
        <taxon>Burkholderiaceae</taxon>
        <taxon>Paraburkholderia</taxon>
    </lineage>
</organism>
<evidence type="ECO:0000313" key="7">
    <source>
        <dbReference type="Proteomes" id="UP000518681"/>
    </source>
</evidence>